<reference evidence="1 2" key="1">
    <citation type="submission" date="2024-07" db="EMBL/GenBank/DDBJ databases">
        <authorList>
            <person name="Li X.-J."/>
            <person name="Wang X."/>
        </authorList>
    </citation>
    <scope>NUCLEOTIDE SEQUENCE [LARGE SCALE GENOMIC DNA]</scope>
    <source>
        <strain evidence="1 2">DSM 23441</strain>
    </source>
</reference>
<evidence type="ECO:0000313" key="2">
    <source>
        <dbReference type="Proteomes" id="UP001571581"/>
    </source>
</evidence>
<protein>
    <recommendedName>
        <fullName evidence="3">Protein kinase domain-containing protein</fullName>
    </recommendedName>
</protein>
<evidence type="ECO:0000313" key="1">
    <source>
        <dbReference type="EMBL" id="MFA3799469.1"/>
    </source>
</evidence>
<gene>
    <name evidence="1" type="ORF">ACEG17_04635</name>
</gene>
<dbReference type="SUPFAM" id="SSF56112">
    <property type="entry name" value="Protein kinase-like (PK-like)"/>
    <property type="match status" value="1"/>
</dbReference>
<dbReference type="Gene3D" id="1.10.510.10">
    <property type="entry name" value="Transferase(Phosphotransferase) domain 1"/>
    <property type="match status" value="1"/>
</dbReference>
<accession>A0ABV4S546</accession>
<proteinExistence type="predicted"/>
<organism evidence="1 2">
    <name type="scientific">Leptotrichia hongkongensis</name>
    <dbReference type="NCBI Taxonomy" id="554406"/>
    <lineage>
        <taxon>Bacteria</taxon>
        <taxon>Fusobacteriati</taxon>
        <taxon>Fusobacteriota</taxon>
        <taxon>Fusobacteriia</taxon>
        <taxon>Fusobacteriales</taxon>
        <taxon>Leptotrichiaceae</taxon>
        <taxon>Leptotrichia</taxon>
    </lineage>
</organism>
<keyword evidence="2" id="KW-1185">Reference proteome</keyword>
<dbReference type="Proteomes" id="UP001571581">
    <property type="component" value="Unassembled WGS sequence"/>
</dbReference>
<sequence>MEEKNYEVNKKYDEKILINVLKNFDKTGEYVVEPGRNEIKKFEIDIENSFEKESSKKEKHNNKSENLETKKMINIKKFKQKDFITNFFYRFKGSKAKRSYEYAKKLLEYKIKTPEPIAYFDDFVNENNKKNSYYISEELKYDFTCREVFWPEDIERDKAEQGENYKISEETERILAKVEKNREKIIRQFAKFSFDLHENGVEFEDYSPGNVLIKDKSENYEFYLVDLNRMKFGVKLNLDKRMKNVSRMMEDEKLARIFANEYAKYCKQREELVFRYLRYYIRKHKSYVYFKDITRPVRNVFKKKK</sequence>
<dbReference type="RefSeq" id="WP_372582743.1">
    <property type="nucleotide sequence ID" value="NZ_JBGORW010000004.1"/>
</dbReference>
<name>A0ABV4S546_9FUSO</name>
<comment type="caution">
    <text evidence="1">The sequence shown here is derived from an EMBL/GenBank/DDBJ whole genome shotgun (WGS) entry which is preliminary data.</text>
</comment>
<evidence type="ECO:0008006" key="3">
    <source>
        <dbReference type="Google" id="ProtNLM"/>
    </source>
</evidence>
<dbReference type="EMBL" id="JBGORW010000004">
    <property type="protein sequence ID" value="MFA3799469.1"/>
    <property type="molecule type" value="Genomic_DNA"/>
</dbReference>
<dbReference type="InterPro" id="IPR011009">
    <property type="entry name" value="Kinase-like_dom_sf"/>
</dbReference>